<keyword evidence="4" id="KW-0520">NAD</keyword>
<dbReference type="GO" id="GO:0050661">
    <property type="term" value="F:NADP binding"/>
    <property type="evidence" value="ECO:0007669"/>
    <property type="project" value="InterPro"/>
</dbReference>
<dbReference type="SUPFAM" id="SSF48179">
    <property type="entry name" value="6-phosphogluconate dehydrogenase C-terminal domain-like"/>
    <property type="match status" value="1"/>
</dbReference>
<protein>
    <recommendedName>
        <fullName evidence="8">3-hydroxyisobutyrate dehydrogenase</fullName>
    </recommendedName>
</protein>
<dbReference type="Gene3D" id="3.40.50.720">
    <property type="entry name" value="NAD(P)-binding Rossmann-like Domain"/>
    <property type="match status" value="1"/>
</dbReference>
<dbReference type="Pfam" id="PF14833">
    <property type="entry name" value="NAD_binding_11"/>
    <property type="match status" value="1"/>
</dbReference>
<dbReference type="FunFam" id="1.10.1040.10:FF:000006">
    <property type="entry name" value="3-hydroxyisobutyrate dehydrogenase"/>
    <property type="match status" value="1"/>
</dbReference>
<feature type="domain" description="3-hydroxyisobutyrate dehydrogenase-like NAD-binding" evidence="6">
    <location>
        <begin position="164"/>
        <end position="291"/>
    </location>
</feature>
<dbReference type="InterPro" id="IPR015815">
    <property type="entry name" value="HIBADH-related"/>
</dbReference>
<sequence length="292" mass="31015">MTKIAFIGLGNMGGPMAKNLVSAGYQVTGFDLIETAINDAKESGIKISKNAASAAVDAEILISMLPASQHVESLYLEEKLLKSIDPSTLIIDCSTIAPETSRKVSKEADALGLSMIDAPVSGGVAGAVAGTLTFIVGGKQECLDRAKPVLQKMGKNIFHAGDNGSGQVAKICNNMLLAIHMCGTAESLALGVKNGLKPQVLSEIMKKSSGGNWSLEVYNPYPGVMEGVPASREYEGGFLNKLMFKDLGLAQEASKDSQTKTPMGDLARKLYEEMIEKGFEDLDFSSIQKLYL</sequence>
<comment type="pathway">
    <text evidence="1">Amino-acid degradation.</text>
</comment>
<dbReference type="SUPFAM" id="SSF51735">
    <property type="entry name" value="NAD(P)-binding Rossmann-fold domains"/>
    <property type="match status" value="1"/>
</dbReference>
<dbReference type="GO" id="GO:0051287">
    <property type="term" value="F:NAD binding"/>
    <property type="evidence" value="ECO:0007669"/>
    <property type="project" value="InterPro"/>
</dbReference>
<evidence type="ECO:0000256" key="1">
    <source>
        <dbReference type="ARBA" id="ARBA00005023"/>
    </source>
</evidence>
<evidence type="ECO:0000256" key="4">
    <source>
        <dbReference type="ARBA" id="ARBA00023027"/>
    </source>
</evidence>
<feature type="domain" description="6-phosphogluconate dehydrogenase NADP-binding" evidence="5">
    <location>
        <begin position="3"/>
        <end position="161"/>
    </location>
</feature>
<dbReference type="GO" id="GO:0008442">
    <property type="term" value="F:3-hydroxyisobutyrate dehydrogenase activity"/>
    <property type="evidence" value="ECO:0007669"/>
    <property type="project" value="InterPro"/>
</dbReference>
<dbReference type="InterPro" id="IPR036291">
    <property type="entry name" value="NAD(P)-bd_dom_sf"/>
</dbReference>
<dbReference type="InterPro" id="IPR006115">
    <property type="entry name" value="6PGDH_NADP-bd"/>
</dbReference>
<evidence type="ECO:0000259" key="6">
    <source>
        <dbReference type="Pfam" id="PF14833"/>
    </source>
</evidence>
<dbReference type="InterPro" id="IPR029154">
    <property type="entry name" value="HIBADH-like_NADP-bd"/>
</dbReference>
<dbReference type="Gene3D" id="1.10.1040.10">
    <property type="entry name" value="N-(1-d-carboxylethyl)-l-norvaline Dehydrogenase, domain 2"/>
    <property type="match status" value="1"/>
</dbReference>
<dbReference type="InterPro" id="IPR011548">
    <property type="entry name" value="HIBADH"/>
</dbReference>
<dbReference type="PANTHER" id="PTHR22981">
    <property type="entry name" value="3-HYDROXYISOBUTYRATE DEHYDROGENASE-RELATED"/>
    <property type="match status" value="1"/>
</dbReference>
<dbReference type="InterPro" id="IPR013328">
    <property type="entry name" value="6PGD_dom2"/>
</dbReference>
<reference evidence="7" key="1">
    <citation type="submission" date="2018-05" db="EMBL/GenBank/DDBJ databases">
        <authorList>
            <person name="Lanie J.A."/>
            <person name="Ng W.-L."/>
            <person name="Kazmierczak K.M."/>
            <person name="Andrzejewski T.M."/>
            <person name="Davidsen T.M."/>
            <person name="Wayne K.J."/>
            <person name="Tettelin H."/>
            <person name="Glass J.I."/>
            <person name="Rusch D."/>
            <person name="Podicherti R."/>
            <person name="Tsui H.-C.T."/>
            <person name="Winkler M.E."/>
        </authorList>
    </citation>
    <scope>NUCLEOTIDE SEQUENCE</scope>
</reference>
<evidence type="ECO:0000256" key="2">
    <source>
        <dbReference type="ARBA" id="ARBA00022456"/>
    </source>
</evidence>
<dbReference type="InterPro" id="IPR002204">
    <property type="entry name" value="3-OH-isobutyrate_DH-rel_CS"/>
</dbReference>
<organism evidence="7">
    <name type="scientific">marine metagenome</name>
    <dbReference type="NCBI Taxonomy" id="408172"/>
    <lineage>
        <taxon>unclassified sequences</taxon>
        <taxon>metagenomes</taxon>
        <taxon>ecological metagenomes</taxon>
    </lineage>
</organism>
<keyword evidence="3" id="KW-0560">Oxidoreductase</keyword>
<evidence type="ECO:0000313" key="7">
    <source>
        <dbReference type="EMBL" id="SVA26891.1"/>
    </source>
</evidence>
<gene>
    <name evidence="7" type="ORF">METZ01_LOCUS79745</name>
</gene>
<evidence type="ECO:0008006" key="8">
    <source>
        <dbReference type="Google" id="ProtNLM"/>
    </source>
</evidence>
<dbReference type="PIRSF" id="PIRSF000103">
    <property type="entry name" value="HIBADH"/>
    <property type="match status" value="1"/>
</dbReference>
<dbReference type="PANTHER" id="PTHR22981:SF7">
    <property type="entry name" value="3-HYDROXYISOBUTYRATE DEHYDROGENASE, MITOCHONDRIAL"/>
    <property type="match status" value="1"/>
</dbReference>
<keyword evidence="2" id="KW-0101">Branched-chain amino acid catabolism</keyword>
<dbReference type="AlphaFoldDB" id="A0A381UGM7"/>
<dbReference type="EMBL" id="UINC01006330">
    <property type="protein sequence ID" value="SVA26891.1"/>
    <property type="molecule type" value="Genomic_DNA"/>
</dbReference>
<dbReference type="GO" id="GO:0009083">
    <property type="term" value="P:branched-chain amino acid catabolic process"/>
    <property type="evidence" value="ECO:0007669"/>
    <property type="project" value="UniProtKB-KW"/>
</dbReference>
<name>A0A381UGM7_9ZZZZ</name>
<proteinExistence type="predicted"/>
<dbReference type="InterPro" id="IPR008927">
    <property type="entry name" value="6-PGluconate_DH-like_C_sf"/>
</dbReference>
<evidence type="ECO:0000256" key="3">
    <source>
        <dbReference type="ARBA" id="ARBA00023002"/>
    </source>
</evidence>
<dbReference type="NCBIfam" id="TIGR01692">
    <property type="entry name" value="HIBADH"/>
    <property type="match status" value="1"/>
</dbReference>
<evidence type="ECO:0000259" key="5">
    <source>
        <dbReference type="Pfam" id="PF03446"/>
    </source>
</evidence>
<accession>A0A381UGM7</accession>
<dbReference type="Pfam" id="PF03446">
    <property type="entry name" value="NAD_binding_2"/>
    <property type="match status" value="1"/>
</dbReference>
<dbReference type="PROSITE" id="PS00895">
    <property type="entry name" value="3_HYDROXYISOBUT_DH"/>
    <property type="match status" value="1"/>
</dbReference>